<feature type="transmembrane region" description="Helical" evidence="6">
    <location>
        <begin position="33"/>
        <end position="55"/>
    </location>
</feature>
<evidence type="ECO:0000256" key="1">
    <source>
        <dbReference type="ARBA" id="ARBA00004236"/>
    </source>
</evidence>
<dbReference type="Pfam" id="PF04347">
    <property type="entry name" value="FliO"/>
    <property type="match status" value="1"/>
</dbReference>
<gene>
    <name evidence="7" type="ORF">EL26_12670</name>
</gene>
<dbReference type="EMBL" id="JMIR01000016">
    <property type="protein sequence ID" value="KEO82943.1"/>
    <property type="molecule type" value="Genomic_DNA"/>
</dbReference>
<sequence>MLAVGENVTKAIQDKQKGTAPAELPTATGDGSLFWSLLQLVFALGIIIAIIYFLIRFLSQKTNLSRNQAFQSLGAQALGKDRSVHLISVGDKVYLLGVGETVTLLDTVTDAQLIEQLRENAQQPMVRPVPGLQTWMNRLRPKANAQAEELQVEELPFDAALREKLHNLKERRQQTVDDWQDPSK</sequence>
<protein>
    <recommendedName>
        <fullName evidence="9">Flagellar protein</fullName>
    </recommendedName>
</protein>
<dbReference type="Proteomes" id="UP000027931">
    <property type="component" value="Unassembled WGS sequence"/>
</dbReference>
<evidence type="ECO:0000256" key="2">
    <source>
        <dbReference type="ARBA" id="ARBA00022475"/>
    </source>
</evidence>
<keyword evidence="4 6" id="KW-1133">Transmembrane helix</keyword>
<evidence type="ECO:0000256" key="4">
    <source>
        <dbReference type="ARBA" id="ARBA00022989"/>
    </source>
</evidence>
<comment type="subcellular location">
    <subcellularLocation>
        <location evidence="1">Cell membrane</location>
    </subcellularLocation>
</comment>
<keyword evidence="3 6" id="KW-0812">Transmembrane</keyword>
<dbReference type="AlphaFoldDB" id="A0A074LSX8"/>
<keyword evidence="2" id="KW-1003">Cell membrane</keyword>
<evidence type="ECO:0000313" key="7">
    <source>
        <dbReference type="EMBL" id="KEO82943.1"/>
    </source>
</evidence>
<evidence type="ECO:0000256" key="3">
    <source>
        <dbReference type="ARBA" id="ARBA00022692"/>
    </source>
</evidence>
<comment type="caution">
    <text evidence="7">The sequence shown here is derived from an EMBL/GenBank/DDBJ whole genome shotgun (WGS) entry which is preliminary data.</text>
</comment>
<dbReference type="eggNOG" id="COG3190">
    <property type="taxonomic scope" value="Bacteria"/>
</dbReference>
<name>A0A074LSX8_9BACL</name>
<dbReference type="GO" id="GO:0044781">
    <property type="term" value="P:bacterial-type flagellum organization"/>
    <property type="evidence" value="ECO:0007669"/>
    <property type="project" value="InterPro"/>
</dbReference>
<proteinExistence type="predicted"/>
<accession>A0A074LSX8</accession>
<dbReference type="GO" id="GO:0016020">
    <property type="term" value="C:membrane"/>
    <property type="evidence" value="ECO:0007669"/>
    <property type="project" value="InterPro"/>
</dbReference>
<evidence type="ECO:0000256" key="5">
    <source>
        <dbReference type="ARBA" id="ARBA00023136"/>
    </source>
</evidence>
<keyword evidence="8" id="KW-1185">Reference proteome</keyword>
<evidence type="ECO:0008006" key="9">
    <source>
        <dbReference type="Google" id="ProtNLM"/>
    </source>
</evidence>
<evidence type="ECO:0000313" key="8">
    <source>
        <dbReference type="Proteomes" id="UP000027931"/>
    </source>
</evidence>
<organism evidence="7 8">
    <name type="scientific">Tumebacillus flagellatus</name>
    <dbReference type="NCBI Taxonomy" id="1157490"/>
    <lineage>
        <taxon>Bacteria</taxon>
        <taxon>Bacillati</taxon>
        <taxon>Bacillota</taxon>
        <taxon>Bacilli</taxon>
        <taxon>Bacillales</taxon>
        <taxon>Alicyclobacillaceae</taxon>
        <taxon>Tumebacillus</taxon>
    </lineage>
</organism>
<keyword evidence="5 6" id="KW-0472">Membrane</keyword>
<reference evidence="7 8" key="1">
    <citation type="journal article" date="2013" name="Int. J. Syst. Evol. Microbiol.">
        <title>Tumebacillus flagellatus sp. nov., an alpha-amylase/pullulanase-producing bacterium isolated from cassava wastewater.</title>
        <authorList>
            <person name="Wang Q."/>
            <person name="Xie N."/>
            <person name="Qin Y."/>
            <person name="Shen N."/>
            <person name="Zhu J."/>
            <person name="Mi H."/>
            <person name="Huang R."/>
        </authorList>
    </citation>
    <scope>NUCLEOTIDE SEQUENCE [LARGE SCALE GENOMIC DNA]</scope>
    <source>
        <strain evidence="7 8">GST4</strain>
    </source>
</reference>
<evidence type="ECO:0000256" key="6">
    <source>
        <dbReference type="SAM" id="Phobius"/>
    </source>
</evidence>
<dbReference type="InterPro" id="IPR022781">
    <property type="entry name" value="Flagellar_biosynth_FliO"/>
</dbReference>
<dbReference type="STRING" id="1157490.EL26_12670"/>